<proteinExistence type="predicted"/>
<dbReference type="InterPro" id="IPR016040">
    <property type="entry name" value="NAD(P)-bd_dom"/>
</dbReference>
<dbReference type="RefSeq" id="WP_057887237.1">
    <property type="nucleotide sequence ID" value="NZ_AZEZ01000008.1"/>
</dbReference>
<dbReference type="Proteomes" id="UP000050872">
    <property type="component" value="Unassembled WGS sequence"/>
</dbReference>
<dbReference type="STRING" id="1423770.FD29_GL000008"/>
<dbReference type="AlphaFoldDB" id="A0A0R1QWA6"/>
<sequence>MTKYAITGVTGHFGSNAIKELVKLVPAEDVVALARNIKKAEKIVPNGVEVRVGDYTDIDGLEKSLQGIDRLLLVSSQPGGPVPRLTQHENVVKAAKKAGVDLILYTSFPHADIATAPLAADHKATEKFIVDSGLKHSFLRNNWYLENELTSLKGAANGNDFIYSAGNGQVGWALESEYSEAAAKVLVTKDPKEVYEFAGESRTYQELANAIAGDFKVESLSDAEYGKVLKAAGMDEGTIGIILSIQDLIANDQLKENTTDLSDVLGRELTPLAEAIKLVLAK</sequence>
<dbReference type="SUPFAM" id="SSF51735">
    <property type="entry name" value="NAD(P)-binding Rossmann-fold domains"/>
    <property type="match status" value="1"/>
</dbReference>
<dbReference type="Gene3D" id="3.90.25.10">
    <property type="entry name" value="UDP-galactose 4-epimerase, domain 1"/>
    <property type="match status" value="1"/>
</dbReference>
<dbReference type="PANTHER" id="PTHR47129:SF1">
    <property type="entry name" value="NMRA-LIKE DOMAIN-CONTAINING PROTEIN"/>
    <property type="match status" value="1"/>
</dbReference>
<comment type="caution">
    <text evidence="2">The sequence shown here is derived from an EMBL/GenBank/DDBJ whole genome shotgun (WGS) entry which is preliminary data.</text>
</comment>
<gene>
    <name evidence="2" type="ORF">FD29_GL000008</name>
</gene>
<dbReference type="Pfam" id="PF13460">
    <property type="entry name" value="NAD_binding_10"/>
    <property type="match status" value="1"/>
</dbReference>
<accession>A0A0R1QWA6</accession>
<evidence type="ECO:0000313" key="3">
    <source>
        <dbReference type="Proteomes" id="UP000050872"/>
    </source>
</evidence>
<reference evidence="2 3" key="1">
    <citation type="journal article" date="2015" name="Genome Announc.">
        <title>Expanding the biotechnology potential of lactobacilli through comparative genomics of 213 strains and associated genera.</title>
        <authorList>
            <person name="Sun Z."/>
            <person name="Harris H.M."/>
            <person name="McCann A."/>
            <person name="Guo C."/>
            <person name="Argimon S."/>
            <person name="Zhang W."/>
            <person name="Yang X."/>
            <person name="Jeffery I.B."/>
            <person name="Cooney J.C."/>
            <person name="Kagawa T.F."/>
            <person name="Liu W."/>
            <person name="Song Y."/>
            <person name="Salvetti E."/>
            <person name="Wrobel A."/>
            <person name="Rasinkangas P."/>
            <person name="Parkhill J."/>
            <person name="Rea M.C."/>
            <person name="O'Sullivan O."/>
            <person name="Ritari J."/>
            <person name="Douillard F.P."/>
            <person name="Paul Ross R."/>
            <person name="Yang R."/>
            <person name="Briner A.E."/>
            <person name="Felis G.E."/>
            <person name="de Vos W.M."/>
            <person name="Barrangou R."/>
            <person name="Klaenhammer T.R."/>
            <person name="Caufield P.W."/>
            <person name="Cui Y."/>
            <person name="Zhang H."/>
            <person name="O'Toole P.W."/>
        </authorList>
    </citation>
    <scope>NUCLEOTIDE SEQUENCE [LARGE SCALE GENOMIC DNA]</scope>
    <source>
        <strain evidence="2 3">DSM 14500</strain>
    </source>
</reference>
<dbReference type="OrthoDB" id="152510at2"/>
<evidence type="ECO:0000259" key="1">
    <source>
        <dbReference type="Pfam" id="PF13460"/>
    </source>
</evidence>
<dbReference type="InterPro" id="IPR052718">
    <property type="entry name" value="NmrA-type_oxidoreductase"/>
</dbReference>
<dbReference type="InterPro" id="IPR036291">
    <property type="entry name" value="NAD(P)-bd_dom_sf"/>
</dbReference>
<dbReference type="PANTHER" id="PTHR47129">
    <property type="entry name" value="QUINONE OXIDOREDUCTASE 2"/>
    <property type="match status" value="1"/>
</dbReference>
<evidence type="ECO:0000313" key="2">
    <source>
        <dbReference type="EMBL" id="KRL45643.1"/>
    </source>
</evidence>
<organism evidence="2 3">
    <name type="scientific">Companilactobacillus mindensis DSM 14500</name>
    <dbReference type="NCBI Taxonomy" id="1423770"/>
    <lineage>
        <taxon>Bacteria</taxon>
        <taxon>Bacillati</taxon>
        <taxon>Bacillota</taxon>
        <taxon>Bacilli</taxon>
        <taxon>Lactobacillales</taxon>
        <taxon>Lactobacillaceae</taxon>
        <taxon>Companilactobacillus</taxon>
    </lineage>
</organism>
<name>A0A0R1QWA6_9LACO</name>
<feature type="domain" description="NAD(P)-binding" evidence="1">
    <location>
        <begin position="8"/>
        <end position="153"/>
    </location>
</feature>
<keyword evidence="3" id="KW-1185">Reference proteome</keyword>
<dbReference type="PATRIC" id="fig|1423770.3.peg.8"/>
<dbReference type="Gene3D" id="3.40.50.720">
    <property type="entry name" value="NAD(P)-binding Rossmann-like Domain"/>
    <property type="match status" value="1"/>
</dbReference>
<protein>
    <recommendedName>
        <fullName evidence="1">NAD(P)-binding domain-containing protein</fullName>
    </recommendedName>
</protein>
<dbReference type="EMBL" id="AZEZ01000008">
    <property type="protein sequence ID" value="KRL45643.1"/>
    <property type="molecule type" value="Genomic_DNA"/>
</dbReference>